<dbReference type="GO" id="GO:0004657">
    <property type="term" value="F:proline dehydrogenase activity"/>
    <property type="evidence" value="ECO:0007669"/>
    <property type="project" value="InterPro"/>
</dbReference>
<evidence type="ECO:0000313" key="4">
    <source>
        <dbReference type="EMBL" id="KKU22001.1"/>
    </source>
</evidence>
<evidence type="ECO:0000256" key="2">
    <source>
        <dbReference type="SAM" id="Phobius"/>
    </source>
</evidence>
<feature type="transmembrane region" description="Helical" evidence="2">
    <location>
        <begin position="6"/>
        <end position="27"/>
    </location>
</feature>
<keyword evidence="1" id="KW-0560">Oxidoreductase</keyword>
<sequence length="304" mass="34680">MVRLSGFHWLILPAALLISALFIPFLFKHRFIAGKTIGSALRRARKCEKSGIAASIDHLGEDIKSVEQVAVEIEEYLNLIDKIKKNGLKANIAVKPTSLGLALPAANRPAGKMIFAVAIEIITQKAKRENMSVWLDMEDSRFTHDTVDIAIWLNELGCRNIGVAIQAYLKRSKADIEPLCRRKIPIRLCKGIYREKPEIAFQKDGEIRKNFLELAQFILENKSPIAVATHDPLIVQEIVSLARKNGDIFRLIEFQMLLGKRTWLLRKLAAEGHQTRIYIPYGKRWLRYAFRRLKEGKLLKLLFS</sequence>
<dbReference type="PANTHER" id="PTHR13914">
    <property type="entry name" value="PROLINE OXIDASE"/>
    <property type="match status" value="1"/>
</dbReference>
<organism evidence="4 5">
    <name type="scientific">Candidatus Azambacteria bacterium GW2011_GWC1_46_13</name>
    <dbReference type="NCBI Taxonomy" id="1618619"/>
    <lineage>
        <taxon>Bacteria</taxon>
        <taxon>Candidatus Azamiibacteriota</taxon>
    </lineage>
</organism>
<keyword evidence="2" id="KW-0812">Transmembrane</keyword>
<evidence type="ECO:0000259" key="3">
    <source>
        <dbReference type="Pfam" id="PF01619"/>
    </source>
</evidence>
<dbReference type="Proteomes" id="UP000034569">
    <property type="component" value="Unassembled WGS sequence"/>
</dbReference>
<dbReference type="Gene3D" id="3.20.20.220">
    <property type="match status" value="1"/>
</dbReference>
<dbReference type="SUPFAM" id="SSF51730">
    <property type="entry name" value="FAD-linked oxidoreductase"/>
    <property type="match status" value="1"/>
</dbReference>
<dbReference type="InterPro" id="IPR002872">
    <property type="entry name" value="Proline_DH_dom"/>
</dbReference>
<protein>
    <submittedName>
        <fullName evidence="4">Proline dehydrogenase</fullName>
    </submittedName>
</protein>
<comment type="caution">
    <text evidence="4">The sequence shown here is derived from an EMBL/GenBank/DDBJ whole genome shotgun (WGS) entry which is preliminary data.</text>
</comment>
<keyword evidence="2" id="KW-0472">Membrane</keyword>
<keyword evidence="2" id="KW-1133">Transmembrane helix</keyword>
<dbReference type="GO" id="GO:0006562">
    <property type="term" value="P:L-proline catabolic process"/>
    <property type="evidence" value="ECO:0007669"/>
    <property type="project" value="InterPro"/>
</dbReference>
<accession>A0A0G1NNI6</accession>
<reference evidence="4 5" key="1">
    <citation type="journal article" date="2015" name="Nature">
        <title>rRNA introns, odd ribosomes, and small enigmatic genomes across a large radiation of phyla.</title>
        <authorList>
            <person name="Brown C.T."/>
            <person name="Hug L.A."/>
            <person name="Thomas B.C."/>
            <person name="Sharon I."/>
            <person name="Castelle C.J."/>
            <person name="Singh A."/>
            <person name="Wilkins M.J."/>
            <person name="Williams K.H."/>
            <person name="Banfield J.F."/>
        </authorList>
    </citation>
    <scope>NUCLEOTIDE SEQUENCE [LARGE SCALE GENOMIC DNA]</scope>
</reference>
<evidence type="ECO:0000313" key="5">
    <source>
        <dbReference type="Proteomes" id="UP000034569"/>
    </source>
</evidence>
<evidence type="ECO:0000256" key="1">
    <source>
        <dbReference type="ARBA" id="ARBA00023002"/>
    </source>
</evidence>
<dbReference type="PANTHER" id="PTHR13914:SF0">
    <property type="entry name" value="PROLINE DEHYDROGENASE 1, MITOCHONDRIAL"/>
    <property type="match status" value="1"/>
</dbReference>
<gene>
    <name evidence="4" type="ORF">UX33_C0017G0017</name>
</gene>
<dbReference type="EMBL" id="LCLU01000017">
    <property type="protein sequence ID" value="KKU22001.1"/>
    <property type="molecule type" value="Genomic_DNA"/>
</dbReference>
<dbReference type="InterPro" id="IPR015659">
    <property type="entry name" value="Proline_oxidase"/>
</dbReference>
<name>A0A0G1NNI6_9BACT</name>
<dbReference type="AlphaFoldDB" id="A0A0G1NNI6"/>
<proteinExistence type="predicted"/>
<feature type="domain" description="Proline dehydrogenase" evidence="3">
    <location>
        <begin position="40"/>
        <end position="296"/>
    </location>
</feature>
<dbReference type="Pfam" id="PF01619">
    <property type="entry name" value="Pro_dh"/>
    <property type="match status" value="1"/>
</dbReference>
<dbReference type="InterPro" id="IPR029041">
    <property type="entry name" value="FAD-linked_oxidoreductase-like"/>
</dbReference>